<gene>
    <name evidence="1" type="ORF">SJ2017_3325</name>
</gene>
<dbReference type="EMBL" id="CP020472">
    <property type="protein sequence ID" value="ARD23585.1"/>
    <property type="molecule type" value="Genomic_DNA"/>
</dbReference>
<evidence type="ECO:0000313" key="2">
    <source>
        <dbReference type="Proteomes" id="UP000191820"/>
    </source>
</evidence>
<accession>A0ABN4YJJ9</accession>
<organism evidence="1 2">
    <name type="scientific">Shewanella japonica</name>
    <dbReference type="NCBI Taxonomy" id="93973"/>
    <lineage>
        <taxon>Bacteria</taxon>
        <taxon>Pseudomonadati</taxon>
        <taxon>Pseudomonadota</taxon>
        <taxon>Gammaproteobacteria</taxon>
        <taxon>Alteromonadales</taxon>
        <taxon>Shewanellaceae</taxon>
        <taxon>Shewanella</taxon>
    </lineage>
</organism>
<dbReference type="RefSeq" id="WP_080916534.1">
    <property type="nucleotide sequence ID" value="NZ_CP020472.1"/>
</dbReference>
<sequence length="134" mass="15702">MNKSQTQLIRVYKRQSKSPWDDHSTVLLLADHQLENDEVKVSYNKYIYLHRNVQGQMLGISISKSLLEENAELESQYLTGIQAYMMLLIYIDDIAAFCERFKNEFMSIFGVYPHYYFETAEQCWSDLIIAADAL</sequence>
<reference evidence="1 2" key="1">
    <citation type="submission" date="2017-03" db="EMBL/GenBank/DDBJ databases">
        <title>Genome sequencing of Shewanella japonica KCTC 22435.</title>
        <authorList>
            <person name="Kim K.M."/>
        </authorList>
    </citation>
    <scope>NUCLEOTIDE SEQUENCE [LARGE SCALE GENOMIC DNA]</scope>
    <source>
        <strain evidence="1 2">KCTC 22435</strain>
    </source>
</reference>
<dbReference type="Proteomes" id="UP000191820">
    <property type="component" value="Chromosome"/>
</dbReference>
<proteinExistence type="predicted"/>
<protein>
    <submittedName>
        <fullName evidence="1">Uncharacterized protein</fullName>
    </submittedName>
</protein>
<evidence type="ECO:0000313" key="1">
    <source>
        <dbReference type="EMBL" id="ARD23585.1"/>
    </source>
</evidence>
<keyword evidence="2" id="KW-1185">Reference proteome</keyword>
<name>A0ABN4YJJ9_9GAMM</name>